<dbReference type="NCBIfam" id="TIGR00147">
    <property type="entry name" value="YegS/Rv2252/BmrU family lipid kinase"/>
    <property type="match status" value="1"/>
</dbReference>
<dbReference type="PANTHER" id="PTHR12358">
    <property type="entry name" value="SPHINGOSINE KINASE"/>
    <property type="match status" value="1"/>
</dbReference>
<evidence type="ECO:0000256" key="3">
    <source>
        <dbReference type="ARBA" id="ARBA00022516"/>
    </source>
</evidence>
<evidence type="ECO:0000256" key="1">
    <source>
        <dbReference type="ARBA" id="ARBA00001946"/>
    </source>
</evidence>
<keyword evidence="13" id="KW-1185">Reference proteome</keyword>
<evidence type="ECO:0000256" key="5">
    <source>
        <dbReference type="ARBA" id="ARBA00022741"/>
    </source>
</evidence>
<keyword evidence="4" id="KW-0808">Transferase</keyword>
<keyword evidence="7" id="KW-0067">ATP-binding</keyword>
<dbReference type="InterPro" id="IPR045540">
    <property type="entry name" value="YegS/DAGK_C"/>
</dbReference>
<keyword evidence="6 12" id="KW-0418">Kinase</keyword>
<dbReference type="SMART" id="SM00046">
    <property type="entry name" value="DAGKc"/>
    <property type="match status" value="1"/>
</dbReference>
<keyword evidence="5" id="KW-0547">Nucleotide-binding</keyword>
<evidence type="ECO:0000256" key="9">
    <source>
        <dbReference type="ARBA" id="ARBA00023209"/>
    </source>
</evidence>
<dbReference type="RefSeq" id="WP_343799409.1">
    <property type="nucleotide sequence ID" value="NZ_BAAADJ010000023.1"/>
</dbReference>
<dbReference type="InterPro" id="IPR001206">
    <property type="entry name" value="Diacylglycerol_kinase_cat_dom"/>
</dbReference>
<dbReference type="Proteomes" id="UP001500782">
    <property type="component" value="Unassembled WGS sequence"/>
</dbReference>
<dbReference type="Pfam" id="PF00781">
    <property type="entry name" value="DAGK_cat"/>
    <property type="match status" value="1"/>
</dbReference>
<dbReference type="GO" id="GO:0016301">
    <property type="term" value="F:kinase activity"/>
    <property type="evidence" value="ECO:0007669"/>
    <property type="project" value="UniProtKB-KW"/>
</dbReference>
<dbReference type="Pfam" id="PF19279">
    <property type="entry name" value="YegS_C"/>
    <property type="match status" value="1"/>
</dbReference>
<name>A0ABP3G2H8_9BACI</name>
<sequence length="328" mass="36756">MTMNNSFVFIVNPNARNGKSQKLWRKIEKELIEKEIPYEVFKTEAPLHATQLTKEILARPNFNGKIIAVGGDGTINEVANDLGKSKVTVTCLPAGSGCDFARGYGIPLRGDKSFLWLLNQKYSIEDVDFGSYEIEGTEGFFVNNLGCGFDAVVAKSANGSKLKKWFNNLGVGKLVYVYFLLKHTFSFQTTDVEIKVDQRTYSFKNMWFLTFNNHPFFGGGMKLSPVSHPSDGELELTVVHNLSRIKLLSLFITVFWGGHTKLKEVTSLKGKNFYVQTKSPQVIHADGEIIGQGNLQVQIESDGLTIMKPSERLDLKMETDIKSKRLPL</sequence>
<proteinExistence type="inferred from homology"/>
<comment type="cofactor">
    <cofactor evidence="1">
        <name>Mg(2+)</name>
        <dbReference type="ChEBI" id="CHEBI:18420"/>
    </cofactor>
</comment>
<dbReference type="EMBL" id="BAAADJ010000023">
    <property type="protein sequence ID" value="GAA0332722.1"/>
    <property type="molecule type" value="Genomic_DNA"/>
</dbReference>
<evidence type="ECO:0000313" key="12">
    <source>
        <dbReference type="EMBL" id="GAA0332722.1"/>
    </source>
</evidence>
<evidence type="ECO:0000256" key="2">
    <source>
        <dbReference type="ARBA" id="ARBA00005983"/>
    </source>
</evidence>
<keyword evidence="3" id="KW-0444">Lipid biosynthesis</keyword>
<comment type="similarity">
    <text evidence="2">Belongs to the diacylglycerol/lipid kinase family.</text>
</comment>
<keyword evidence="10" id="KW-1208">Phospholipid metabolism</keyword>
<reference evidence="13" key="1">
    <citation type="journal article" date="2019" name="Int. J. Syst. Evol. Microbiol.">
        <title>The Global Catalogue of Microorganisms (GCM) 10K type strain sequencing project: providing services to taxonomists for standard genome sequencing and annotation.</title>
        <authorList>
            <consortium name="The Broad Institute Genomics Platform"/>
            <consortium name="The Broad Institute Genome Sequencing Center for Infectious Disease"/>
            <person name="Wu L."/>
            <person name="Ma J."/>
        </authorList>
    </citation>
    <scope>NUCLEOTIDE SEQUENCE [LARGE SCALE GENOMIC DNA]</scope>
    <source>
        <strain evidence="13">JCM 9731</strain>
    </source>
</reference>
<dbReference type="InterPro" id="IPR050187">
    <property type="entry name" value="Lipid_Phosphate_FormReg"/>
</dbReference>
<organism evidence="12 13">
    <name type="scientific">Bacillus carboniphilus</name>
    <dbReference type="NCBI Taxonomy" id="86663"/>
    <lineage>
        <taxon>Bacteria</taxon>
        <taxon>Bacillati</taxon>
        <taxon>Bacillota</taxon>
        <taxon>Bacilli</taxon>
        <taxon>Bacillales</taxon>
        <taxon>Bacillaceae</taxon>
        <taxon>Bacillus</taxon>
    </lineage>
</organism>
<dbReference type="InterPro" id="IPR005218">
    <property type="entry name" value="Diacylglycerol/lipid_kinase"/>
</dbReference>
<evidence type="ECO:0000313" key="13">
    <source>
        <dbReference type="Proteomes" id="UP001500782"/>
    </source>
</evidence>
<comment type="caution">
    <text evidence="12">The sequence shown here is derived from an EMBL/GenBank/DDBJ whole genome shotgun (WGS) entry which is preliminary data.</text>
</comment>
<keyword evidence="8" id="KW-0443">Lipid metabolism</keyword>
<dbReference type="InterPro" id="IPR016064">
    <property type="entry name" value="NAD/diacylglycerol_kinase_sf"/>
</dbReference>
<feature type="domain" description="DAGKc" evidence="11">
    <location>
        <begin position="2"/>
        <end position="136"/>
    </location>
</feature>
<evidence type="ECO:0000256" key="6">
    <source>
        <dbReference type="ARBA" id="ARBA00022777"/>
    </source>
</evidence>
<dbReference type="InterPro" id="IPR017438">
    <property type="entry name" value="ATP-NAD_kinase_N"/>
</dbReference>
<dbReference type="PROSITE" id="PS50146">
    <property type="entry name" value="DAGK"/>
    <property type="match status" value="1"/>
</dbReference>
<evidence type="ECO:0000256" key="10">
    <source>
        <dbReference type="ARBA" id="ARBA00023264"/>
    </source>
</evidence>
<dbReference type="SUPFAM" id="SSF111331">
    <property type="entry name" value="NAD kinase/diacylglycerol kinase-like"/>
    <property type="match status" value="1"/>
</dbReference>
<keyword evidence="9" id="KW-0594">Phospholipid biosynthesis</keyword>
<evidence type="ECO:0000259" key="11">
    <source>
        <dbReference type="PROSITE" id="PS50146"/>
    </source>
</evidence>
<protein>
    <submittedName>
        <fullName evidence="12">Diacylglycerol kinase family lipid kinase</fullName>
    </submittedName>
</protein>
<gene>
    <name evidence="12" type="ORF">GCM10008967_24260</name>
</gene>
<dbReference type="PANTHER" id="PTHR12358:SF54">
    <property type="entry name" value="SPHINGOSINE KINASE RELATED PROTEIN"/>
    <property type="match status" value="1"/>
</dbReference>
<dbReference type="Gene3D" id="2.60.200.40">
    <property type="match status" value="1"/>
</dbReference>
<evidence type="ECO:0000256" key="4">
    <source>
        <dbReference type="ARBA" id="ARBA00022679"/>
    </source>
</evidence>
<evidence type="ECO:0000256" key="8">
    <source>
        <dbReference type="ARBA" id="ARBA00023098"/>
    </source>
</evidence>
<evidence type="ECO:0000256" key="7">
    <source>
        <dbReference type="ARBA" id="ARBA00022840"/>
    </source>
</evidence>
<dbReference type="Gene3D" id="3.40.50.10330">
    <property type="entry name" value="Probable inorganic polyphosphate/atp-NAD kinase, domain 1"/>
    <property type="match status" value="1"/>
</dbReference>
<accession>A0ABP3G2H8</accession>